<organism evidence="1 2">
    <name type="scientific">Caerostris extrusa</name>
    <name type="common">Bark spider</name>
    <name type="synonym">Caerostris bankana</name>
    <dbReference type="NCBI Taxonomy" id="172846"/>
    <lineage>
        <taxon>Eukaryota</taxon>
        <taxon>Metazoa</taxon>
        <taxon>Ecdysozoa</taxon>
        <taxon>Arthropoda</taxon>
        <taxon>Chelicerata</taxon>
        <taxon>Arachnida</taxon>
        <taxon>Araneae</taxon>
        <taxon>Araneomorphae</taxon>
        <taxon>Entelegynae</taxon>
        <taxon>Araneoidea</taxon>
        <taxon>Araneidae</taxon>
        <taxon>Caerostris</taxon>
    </lineage>
</organism>
<reference evidence="1 2" key="1">
    <citation type="submission" date="2021-06" db="EMBL/GenBank/DDBJ databases">
        <title>Caerostris extrusa draft genome.</title>
        <authorList>
            <person name="Kono N."/>
            <person name="Arakawa K."/>
        </authorList>
    </citation>
    <scope>NUCLEOTIDE SEQUENCE [LARGE SCALE GENOMIC DNA]</scope>
</reference>
<keyword evidence="2" id="KW-1185">Reference proteome</keyword>
<protein>
    <submittedName>
        <fullName evidence="1">Uncharacterized protein</fullName>
    </submittedName>
</protein>
<evidence type="ECO:0000313" key="1">
    <source>
        <dbReference type="EMBL" id="GIY78546.1"/>
    </source>
</evidence>
<name>A0AAV4W6Z6_CAEEX</name>
<dbReference type="EMBL" id="BPLR01015768">
    <property type="protein sequence ID" value="GIY78546.1"/>
    <property type="molecule type" value="Genomic_DNA"/>
</dbReference>
<sequence>MTYIDSFFRQFRVFIGGSRDDLVSVLPPSLIVPEQNGASPEKVPQKKAMFWMARLDNNKVGGLWCGRSYRQHSRNLA</sequence>
<dbReference type="AlphaFoldDB" id="A0AAV4W6Z6"/>
<dbReference type="Proteomes" id="UP001054945">
    <property type="component" value="Unassembled WGS sequence"/>
</dbReference>
<gene>
    <name evidence="1" type="ORF">CEXT_249851</name>
</gene>
<evidence type="ECO:0000313" key="2">
    <source>
        <dbReference type="Proteomes" id="UP001054945"/>
    </source>
</evidence>
<accession>A0AAV4W6Z6</accession>
<comment type="caution">
    <text evidence="1">The sequence shown here is derived from an EMBL/GenBank/DDBJ whole genome shotgun (WGS) entry which is preliminary data.</text>
</comment>
<proteinExistence type="predicted"/>